<dbReference type="GO" id="GO:0005576">
    <property type="term" value="C:extracellular region"/>
    <property type="evidence" value="ECO:0007669"/>
    <property type="project" value="InterPro"/>
</dbReference>
<feature type="compositionally biased region" description="Low complexity" evidence="2">
    <location>
        <begin position="12"/>
        <end position="24"/>
    </location>
</feature>
<dbReference type="GO" id="GO:0005975">
    <property type="term" value="P:carbohydrate metabolic process"/>
    <property type="evidence" value="ECO:0007669"/>
    <property type="project" value="InterPro"/>
</dbReference>
<evidence type="ECO:0000313" key="5">
    <source>
        <dbReference type="Proteomes" id="UP000054270"/>
    </source>
</evidence>
<dbReference type="EMBL" id="KN817520">
    <property type="protein sequence ID" value="KJA28723.1"/>
    <property type="molecule type" value="Genomic_DNA"/>
</dbReference>
<dbReference type="SUPFAM" id="SSF57180">
    <property type="entry name" value="Cellulose-binding domain"/>
    <property type="match status" value="1"/>
</dbReference>
<dbReference type="OrthoDB" id="3156236at2759"/>
<sequence length="128" mass="12826">MASTSLNPAEPTTTTAPDGTTTVIPGSVPTITITPTTTYPTTPYPSTLCQVSTVTVAQTATAQGPYPPPGSGVSIWAQCGGIDFVGTSAVCQSGSACVYLNPYYSQCQPSAVTSIVTICSGASTILAV</sequence>
<keyword evidence="1" id="KW-0732">Signal</keyword>
<dbReference type="InterPro" id="IPR035971">
    <property type="entry name" value="CBD_sf"/>
</dbReference>
<evidence type="ECO:0000259" key="3">
    <source>
        <dbReference type="PROSITE" id="PS51164"/>
    </source>
</evidence>
<dbReference type="InterPro" id="IPR000254">
    <property type="entry name" value="CBD"/>
</dbReference>
<dbReference type="AlphaFoldDB" id="A0A0D2MXE4"/>
<gene>
    <name evidence="4" type="ORF">HYPSUDRAFT_33058</name>
</gene>
<evidence type="ECO:0000313" key="4">
    <source>
        <dbReference type="EMBL" id="KJA28723.1"/>
    </source>
</evidence>
<dbReference type="PROSITE" id="PS51164">
    <property type="entry name" value="CBM1_2"/>
    <property type="match status" value="1"/>
</dbReference>
<proteinExistence type="predicted"/>
<accession>A0A0D2MXE4</accession>
<feature type="domain" description="CBM1" evidence="3">
    <location>
        <begin position="71"/>
        <end position="108"/>
    </location>
</feature>
<name>A0A0D2MXE4_HYPSF</name>
<protein>
    <submittedName>
        <fullName evidence="4">Carbohydrate-binding module family 1 protein</fullName>
    </submittedName>
</protein>
<feature type="region of interest" description="Disordered" evidence="2">
    <location>
        <begin position="1"/>
        <end position="24"/>
    </location>
</feature>
<dbReference type="SMART" id="SM00236">
    <property type="entry name" value="fCBD"/>
    <property type="match status" value="1"/>
</dbReference>
<reference evidence="5" key="1">
    <citation type="submission" date="2014-04" db="EMBL/GenBank/DDBJ databases">
        <title>Evolutionary Origins and Diversification of the Mycorrhizal Mutualists.</title>
        <authorList>
            <consortium name="DOE Joint Genome Institute"/>
            <consortium name="Mycorrhizal Genomics Consortium"/>
            <person name="Kohler A."/>
            <person name="Kuo A."/>
            <person name="Nagy L.G."/>
            <person name="Floudas D."/>
            <person name="Copeland A."/>
            <person name="Barry K.W."/>
            <person name="Cichocki N."/>
            <person name="Veneault-Fourrey C."/>
            <person name="LaButti K."/>
            <person name="Lindquist E.A."/>
            <person name="Lipzen A."/>
            <person name="Lundell T."/>
            <person name="Morin E."/>
            <person name="Murat C."/>
            <person name="Riley R."/>
            <person name="Ohm R."/>
            <person name="Sun H."/>
            <person name="Tunlid A."/>
            <person name="Henrissat B."/>
            <person name="Grigoriev I.V."/>
            <person name="Hibbett D.S."/>
            <person name="Martin F."/>
        </authorList>
    </citation>
    <scope>NUCLEOTIDE SEQUENCE [LARGE SCALE GENOMIC DNA]</scope>
    <source>
        <strain evidence="5">FD-334 SS-4</strain>
    </source>
</reference>
<dbReference type="Pfam" id="PF00734">
    <property type="entry name" value="CBM_1"/>
    <property type="match status" value="1"/>
</dbReference>
<dbReference type="Proteomes" id="UP000054270">
    <property type="component" value="Unassembled WGS sequence"/>
</dbReference>
<keyword evidence="5" id="KW-1185">Reference proteome</keyword>
<feature type="compositionally biased region" description="Polar residues" evidence="2">
    <location>
        <begin position="1"/>
        <end position="11"/>
    </location>
</feature>
<evidence type="ECO:0000256" key="2">
    <source>
        <dbReference type="SAM" id="MobiDB-lite"/>
    </source>
</evidence>
<dbReference type="GO" id="GO:0030248">
    <property type="term" value="F:cellulose binding"/>
    <property type="evidence" value="ECO:0007669"/>
    <property type="project" value="InterPro"/>
</dbReference>
<evidence type="ECO:0000256" key="1">
    <source>
        <dbReference type="ARBA" id="ARBA00022729"/>
    </source>
</evidence>
<organism evidence="4 5">
    <name type="scientific">Hypholoma sublateritium (strain FD-334 SS-4)</name>
    <dbReference type="NCBI Taxonomy" id="945553"/>
    <lineage>
        <taxon>Eukaryota</taxon>
        <taxon>Fungi</taxon>
        <taxon>Dikarya</taxon>
        <taxon>Basidiomycota</taxon>
        <taxon>Agaricomycotina</taxon>
        <taxon>Agaricomycetes</taxon>
        <taxon>Agaricomycetidae</taxon>
        <taxon>Agaricales</taxon>
        <taxon>Agaricineae</taxon>
        <taxon>Strophariaceae</taxon>
        <taxon>Hypholoma</taxon>
    </lineage>
</organism>